<protein>
    <submittedName>
        <fullName evidence="2">Uncharacterized protein</fullName>
    </submittedName>
</protein>
<name>A0A834UI10_VESPE</name>
<reference evidence="2" key="1">
    <citation type="journal article" date="2020" name="G3 (Bethesda)">
        <title>High-Quality Assemblies for Three Invasive Social Wasps from the &lt;i&gt;Vespula&lt;/i&gt; Genus.</title>
        <authorList>
            <person name="Harrop T.W.R."/>
            <person name="Guhlin J."/>
            <person name="McLaughlin G.M."/>
            <person name="Permina E."/>
            <person name="Stockwell P."/>
            <person name="Gilligan J."/>
            <person name="Le Lec M.F."/>
            <person name="Gruber M.A.M."/>
            <person name="Quinn O."/>
            <person name="Lovegrove M."/>
            <person name="Duncan E.J."/>
            <person name="Remnant E.J."/>
            <person name="Van Eeckhoven J."/>
            <person name="Graham B."/>
            <person name="Knapp R.A."/>
            <person name="Langford K.W."/>
            <person name="Kronenberg Z."/>
            <person name="Press M.O."/>
            <person name="Eacker S.M."/>
            <person name="Wilson-Rankin E.E."/>
            <person name="Purcell J."/>
            <person name="Lester P.J."/>
            <person name="Dearden P.K."/>
        </authorList>
    </citation>
    <scope>NUCLEOTIDE SEQUENCE</scope>
    <source>
        <strain evidence="2">Volc-1</strain>
    </source>
</reference>
<feature type="signal peptide" evidence="1">
    <location>
        <begin position="1"/>
        <end position="24"/>
    </location>
</feature>
<proteinExistence type="predicted"/>
<dbReference type="EMBL" id="JACSDY010000001">
    <property type="protein sequence ID" value="KAF7439427.1"/>
    <property type="molecule type" value="Genomic_DNA"/>
</dbReference>
<keyword evidence="1" id="KW-0732">Signal</keyword>
<keyword evidence="3" id="KW-1185">Reference proteome</keyword>
<gene>
    <name evidence="2" type="ORF">H0235_001818</name>
</gene>
<sequence>MMVGRMRWMLLAVHAATGTERTGAEDQKVPHEAALERPKSRICSKTGATCGAVNKSDGRSNTDDPVSPNLIGHLDGIHRRCEFRAVDESIRTSLIRTTGSTRQAIHSAGYRDFAGSSQSWTPDSNVTQILILIKNRKKIFSHDFTTPYGSVHFNANRIGFEHSRRFDISRMLYHEDARGRVAQNSRKDIKREDDGRSEIEDIGLEKLVTTGEKMKK</sequence>
<evidence type="ECO:0000256" key="1">
    <source>
        <dbReference type="SAM" id="SignalP"/>
    </source>
</evidence>
<evidence type="ECO:0000313" key="3">
    <source>
        <dbReference type="Proteomes" id="UP000600918"/>
    </source>
</evidence>
<organism evidence="2 3">
    <name type="scientific">Vespula pensylvanica</name>
    <name type="common">Western yellow jacket</name>
    <name type="synonym">Wasp</name>
    <dbReference type="NCBI Taxonomy" id="30213"/>
    <lineage>
        <taxon>Eukaryota</taxon>
        <taxon>Metazoa</taxon>
        <taxon>Ecdysozoa</taxon>
        <taxon>Arthropoda</taxon>
        <taxon>Hexapoda</taxon>
        <taxon>Insecta</taxon>
        <taxon>Pterygota</taxon>
        <taxon>Neoptera</taxon>
        <taxon>Endopterygota</taxon>
        <taxon>Hymenoptera</taxon>
        <taxon>Apocrita</taxon>
        <taxon>Aculeata</taxon>
        <taxon>Vespoidea</taxon>
        <taxon>Vespidae</taxon>
        <taxon>Vespinae</taxon>
        <taxon>Vespula</taxon>
    </lineage>
</organism>
<dbReference type="AlphaFoldDB" id="A0A834UI10"/>
<feature type="chain" id="PRO_5032778614" evidence="1">
    <location>
        <begin position="25"/>
        <end position="216"/>
    </location>
</feature>
<evidence type="ECO:0000313" key="2">
    <source>
        <dbReference type="EMBL" id="KAF7439427.1"/>
    </source>
</evidence>
<dbReference type="Proteomes" id="UP000600918">
    <property type="component" value="Unassembled WGS sequence"/>
</dbReference>
<accession>A0A834UI10</accession>
<comment type="caution">
    <text evidence="2">The sequence shown here is derived from an EMBL/GenBank/DDBJ whole genome shotgun (WGS) entry which is preliminary data.</text>
</comment>